<dbReference type="GO" id="GO:0006412">
    <property type="term" value="P:translation"/>
    <property type="evidence" value="ECO:0007669"/>
    <property type="project" value="InterPro"/>
</dbReference>
<keyword evidence="3" id="KW-0687">Ribonucleoprotein</keyword>
<gene>
    <name evidence="4" type="primary">rps11</name>
</gene>
<dbReference type="GO" id="GO:0003735">
    <property type="term" value="F:structural constituent of ribosome"/>
    <property type="evidence" value="ECO:0007669"/>
    <property type="project" value="InterPro"/>
</dbReference>
<dbReference type="HAMAP" id="MF_01310">
    <property type="entry name" value="Ribosomal_uS11"/>
    <property type="match status" value="1"/>
</dbReference>
<evidence type="ECO:0000313" key="4">
    <source>
        <dbReference type="EMBL" id="ATX68861.1"/>
    </source>
</evidence>
<dbReference type="AlphaFoldDB" id="A0A2H4QI68"/>
<dbReference type="InterPro" id="IPR001971">
    <property type="entry name" value="Ribosomal_uS11"/>
</dbReference>
<dbReference type="GO" id="GO:0005840">
    <property type="term" value="C:ribosome"/>
    <property type="evidence" value="ECO:0007669"/>
    <property type="project" value="UniProtKB-KW"/>
</dbReference>
<dbReference type="InterPro" id="IPR036967">
    <property type="entry name" value="Ribosomal_uS11_sf"/>
</dbReference>
<dbReference type="RefSeq" id="YP_009445919.1">
    <property type="nucleotide sequence ID" value="NC_036432.1"/>
</dbReference>
<protein>
    <submittedName>
        <fullName evidence="4">Ribosomal protein S11</fullName>
    </submittedName>
</protein>
<evidence type="ECO:0000256" key="2">
    <source>
        <dbReference type="ARBA" id="ARBA00022980"/>
    </source>
</evidence>
<dbReference type="PIRSF" id="PIRSF002131">
    <property type="entry name" value="Ribosomal_S11"/>
    <property type="match status" value="1"/>
</dbReference>
<reference evidence="4" key="1">
    <citation type="submission" date="2017-08" db="EMBL/GenBank/DDBJ databases">
        <title>Systematics and comparative genomics of Betaphycus, Kappaphycus and Eucheuma (Solieriaceae, Rhodophyta) base on mitochondrial genome.</title>
        <authorList>
            <person name="Li Y."/>
            <person name="Liu N."/>
            <person name="Wang X."/>
            <person name="Tang X."/>
            <person name="Zhang L."/>
            <person name="Meinita M.D.N."/>
            <person name="Wang G."/>
            <person name="Yin H."/>
            <person name="Liu C."/>
            <person name="Jin Y."/>
            <person name="Wang H."/>
            <person name="Chi S."/>
            <person name="Liu T."/>
        </authorList>
    </citation>
    <scope>NUCLEOTIDE SEQUENCE</scope>
</reference>
<keyword evidence="2 4" id="KW-0689">Ribosomal protein</keyword>
<evidence type="ECO:0000256" key="1">
    <source>
        <dbReference type="ARBA" id="ARBA00006194"/>
    </source>
</evidence>
<evidence type="ECO:0000256" key="3">
    <source>
        <dbReference type="ARBA" id="ARBA00023274"/>
    </source>
</evidence>
<sequence length="117" mass="13460">MPKNKLIIISMLFTPNNIFYSVNNIEGEVLFWTSLGSSKTKGSKKITSTSVAFNLKNVKEFLDCLNYSYVFIKVRGFNRSKKHAIKILRQSLKNVVLIHDETFFPHNGCKKSKIRCL</sequence>
<geneLocation type="mitochondrion" evidence="4"/>
<name>A0A2H4QI68_9FLOR</name>
<organism evidence="4">
    <name type="scientific">Eucheuma denticulatum</name>
    <dbReference type="NCBI Taxonomy" id="305493"/>
    <lineage>
        <taxon>Eukaryota</taxon>
        <taxon>Rhodophyta</taxon>
        <taxon>Florideophyceae</taxon>
        <taxon>Rhodymeniophycidae</taxon>
        <taxon>Gigartinales</taxon>
        <taxon>Solieriaceae</taxon>
        <taxon>Eucheuma</taxon>
    </lineage>
</organism>
<proteinExistence type="inferred from homology"/>
<dbReference type="GeneID" id="35117579"/>
<keyword evidence="4" id="KW-0496">Mitochondrion</keyword>
<dbReference type="Pfam" id="PF00411">
    <property type="entry name" value="Ribosomal_S11"/>
    <property type="match status" value="1"/>
</dbReference>
<dbReference type="GO" id="GO:1990904">
    <property type="term" value="C:ribonucleoprotein complex"/>
    <property type="evidence" value="ECO:0007669"/>
    <property type="project" value="UniProtKB-KW"/>
</dbReference>
<comment type="similarity">
    <text evidence="1">Belongs to the universal ribosomal protein uS11 family.</text>
</comment>
<accession>A0A2H4QI68</accession>
<dbReference type="SUPFAM" id="SSF53137">
    <property type="entry name" value="Translational machinery components"/>
    <property type="match status" value="1"/>
</dbReference>
<dbReference type="Gene3D" id="3.30.420.80">
    <property type="entry name" value="Ribosomal protein S11"/>
    <property type="match status" value="1"/>
</dbReference>
<dbReference type="EMBL" id="MF680515">
    <property type="protein sequence ID" value="ATX68861.1"/>
    <property type="molecule type" value="Genomic_DNA"/>
</dbReference>